<dbReference type="HOGENOM" id="CLU_2357855_0_0_5"/>
<dbReference type="AlphaFoldDB" id="Q07LU2"/>
<name>Q07LU2_RHOP5</name>
<dbReference type="STRING" id="316055.RPE_3156"/>
<accession>Q07LU2</accession>
<dbReference type="KEGG" id="rpe:RPE_3156"/>
<sequence length="96" mass="10867">MSGNRRTENSRLLAILVAETIKTCSRHQSLERALRWQKVAICICPNGSVSLRTRRSPTNIGDLQMFDVTPALSDGYSLNMICTLLRPDFDQIESRQ</sequence>
<gene>
    <name evidence="1" type="ordered locus">RPE_3156</name>
</gene>
<reference evidence="1" key="1">
    <citation type="submission" date="2006-09" db="EMBL/GenBank/DDBJ databases">
        <title>Complete sequence of Rhodopseudomonas palustris BisA53.</title>
        <authorList>
            <consortium name="US DOE Joint Genome Institute"/>
            <person name="Copeland A."/>
            <person name="Lucas S."/>
            <person name="Lapidus A."/>
            <person name="Barry K."/>
            <person name="Detter J.C."/>
            <person name="Glavina del Rio T."/>
            <person name="Hammon N."/>
            <person name="Israni S."/>
            <person name="Dalin E."/>
            <person name="Tice H."/>
            <person name="Pitluck S."/>
            <person name="Chain P."/>
            <person name="Malfatti S."/>
            <person name="Shin M."/>
            <person name="Vergez L."/>
            <person name="Schmutz J."/>
            <person name="Larimer F."/>
            <person name="Land M."/>
            <person name="Hauser L."/>
            <person name="Pelletier D.A."/>
            <person name="Kyrpides N."/>
            <person name="Kim E."/>
            <person name="Harwood C.S."/>
            <person name="Oda Y."/>
            <person name="Richardson P."/>
        </authorList>
    </citation>
    <scope>NUCLEOTIDE SEQUENCE [LARGE SCALE GENOMIC DNA]</scope>
    <source>
        <strain evidence="1">BisA53</strain>
    </source>
</reference>
<dbReference type="EMBL" id="CP000463">
    <property type="protein sequence ID" value="ABJ07092.1"/>
    <property type="molecule type" value="Genomic_DNA"/>
</dbReference>
<protein>
    <submittedName>
        <fullName evidence="1">Uncharacterized protein</fullName>
    </submittedName>
</protein>
<evidence type="ECO:0000313" key="1">
    <source>
        <dbReference type="EMBL" id="ABJ07092.1"/>
    </source>
</evidence>
<proteinExistence type="predicted"/>
<organism evidence="1">
    <name type="scientific">Rhodopseudomonas palustris (strain BisA53)</name>
    <dbReference type="NCBI Taxonomy" id="316055"/>
    <lineage>
        <taxon>Bacteria</taxon>
        <taxon>Pseudomonadati</taxon>
        <taxon>Pseudomonadota</taxon>
        <taxon>Alphaproteobacteria</taxon>
        <taxon>Hyphomicrobiales</taxon>
        <taxon>Nitrobacteraceae</taxon>
        <taxon>Rhodopseudomonas</taxon>
    </lineage>
</organism>